<dbReference type="eggNOG" id="COG1652">
    <property type="taxonomic scope" value="Bacteria"/>
</dbReference>
<dbReference type="Gene3D" id="3.10.350.10">
    <property type="entry name" value="LysM domain"/>
    <property type="match status" value="1"/>
</dbReference>
<dbReference type="PANTHER" id="PTHR34700">
    <property type="entry name" value="POTASSIUM BINDING PROTEIN KBP"/>
    <property type="match status" value="1"/>
</dbReference>
<sequence length="355" mass="36859">MIDAAPDQGGETDGQGPAIRNQVPPAFDVVRVERDGAALIAGRASPGADVSLYLDGEEVGRTVADDGGRFVAFAALPPASSARVLTLREERNGTVRDASDQVILAPATGGPSDDVVARAASGNGTGPLKAVGDPRFAGSQPDTGAEAPQAADAPPSGEAPEPPAVEASATGTQTAVLLSRPDGVEVLQPAAPAPPTRPDAQDYVSIDSISYDATGEVDLSGRSDATRGSVRVYLDNAEVRTAPVGPSGQWRTRLGDVAAGTYTLRVDRLDQDGAVIARAESPFRRESREALEAATPQSRGAKVEAVTVQPGNTLWAIAREQYGDGLLYVRVFEANDDQIRDPDLIYPGQVFSIPD</sequence>
<organism evidence="3 4">
    <name type="scientific">Roseivivax marinus</name>
    <dbReference type="NCBI Taxonomy" id="1379903"/>
    <lineage>
        <taxon>Bacteria</taxon>
        <taxon>Pseudomonadati</taxon>
        <taxon>Pseudomonadota</taxon>
        <taxon>Alphaproteobacteria</taxon>
        <taxon>Rhodobacterales</taxon>
        <taxon>Roseobacteraceae</taxon>
        <taxon>Roseivivax</taxon>
    </lineage>
</organism>
<reference evidence="3 4" key="1">
    <citation type="journal article" date="2014" name="Antonie Van Leeuwenhoek">
        <title>Roseivivax atlanticus sp. nov., isolated from surface seawater of the Atlantic Ocean.</title>
        <authorList>
            <person name="Li G."/>
            <person name="Lai Q."/>
            <person name="Liu X."/>
            <person name="Sun F."/>
            <person name="Shao Z."/>
        </authorList>
    </citation>
    <scope>NUCLEOTIDE SEQUENCE [LARGE SCALE GENOMIC DNA]</scope>
    <source>
        <strain evidence="3 4">22II-s10s</strain>
    </source>
</reference>
<evidence type="ECO:0000313" key="4">
    <source>
        <dbReference type="Proteomes" id="UP000019063"/>
    </source>
</evidence>
<dbReference type="PANTHER" id="PTHR34700:SF4">
    <property type="entry name" value="PHAGE-LIKE ELEMENT PBSX PROTEIN XKDP"/>
    <property type="match status" value="1"/>
</dbReference>
<feature type="domain" description="LysM" evidence="2">
    <location>
        <begin position="304"/>
        <end position="353"/>
    </location>
</feature>
<proteinExistence type="predicted"/>
<evidence type="ECO:0000259" key="2">
    <source>
        <dbReference type="PROSITE" id="PS51782"/>
    </source>
</evidence>
<dbReference type="Proteomes" id="UP000019063">
    <property type="component" value="Unassembled WGS sequence"/>
</dbReference>
<dbReference type="PATRIC" id="fig|1317118.6.peg.148"/>
<dbReference type="EMBL" id="AQQW01000001">
    <property type="protein sequence ID" value="ETW14386.1"/>
    <property type="molecule type" value="Genomic_DNA"/>
</dbReference>
<feature type="compositionally biased region" description="Low complexity" evidence="1">
    <location>
        <begin position="150"/>
        <end position="169"/>
    </location>
</feature>
<gene>
    <name evidence="3" type="ORF">ATO8_00715</name>
</gene>
<feature type="region of interest" description="Disordered" evidence="1">
    <location>
        <begin position="105"/>
        <end position="171"/>
    </location>
</feature>
<dbReference type="InterPro" id="IPR036779">
    <property type="entry name" value="LysM_dom_sf"/>
</dbReference>
<dbReference type="RefSeq" id="WP_051487304.1">
    <property type="nucleotide sequence ID" value="NZ_AQQW01000001.1"/>
</dbReference>
<dbReference type="STRING" id="1379903.ATO8_00715"/>
<dbReference type="Pfam" id="PF01476">
    <property type="entry name" value="LysM"/>
    <property type="match status" value="1"/>
</dbReference>
<dbReference type="InterPro" id="IPR052196">
    <property type="entry name" value="Bact_Kbp"/>
</dbReference>
<comment type="caution">
    <text evidence="3">The sequence shown here is derived from an EMBL/GenBank/DDBJ whole genome shotgun (WGS) entry which is preliminary data.</text>
</comment>
<dbReference type="InterPro" id="IPR018392">
    <property type="entry name" value="LysM"/>
</dbReference>
<protein>
    <submittedName>
        <fullName evidence="3">LysM domain-containing protein</fullName>
    </submittedName>
</protein>
<keyword evidence="4" id="KW-1185">Reference proteome</keyword>
<evidence type="ECO:0000313" key="3">
    <source>
        <dbReference type="EMBL" id="ETW14386.1"/>
    </source>
</evidence>
<dbReference type="CDD" id="cd00118">
    <property type="entry name" value="LysM"/>
    <property type="match status" value="1"/>
</dbReference>
<dbReference type="AlphaFoldDB" id="W4HQM1"/>
<name>W4HQM1_9RHOB</name>
<evidence type="ECO:0000256" key="1">
    <source>
        <dbReference type="SAM" id="MobiDB-lite"/>
    </source>
</evidence>
<feature type="region of interest" description="Disordered" evidence="1">
    <location>
        <begin position="1"/>
        <end position="23"/>
    </location>
</feature>
<dbReference type="PROSITE" id="PS51782">
    <property type="entry name" value="LYSM"/>
    <property type="match status" value="1"/>
</dbReference>
<dbReference type="SMART" id="SM00257">
    <property type="entry name" value="LysM"/>
    <property type="match status" value="1"/>
</dbReference>
<accession>W4HQM1</accession>